<reference evidence="4" key="1">
    <citation type="submission" date="2019-06" db="EMBL/GenBank/DDBJ databases">
        <authorList>
            <person name="Zheng W."/>
        </authorList>
    </citation>
    <scope>NUCLEOTIDE SEQUENCE</scope>
    <source>
        <strain evidence="4">QDHG01</strain>
    </source>
</reference>
<evidence type="ECO:0000259" key="3">
    <source>
        <dbReference type="PROSITE" id="PS50072"/>
    </source>
</evidence>
<feature type="domain" description="PPIase cyclophilin-type" evidence="3">
    <location>
        <begin position="77"/>
        <end position="238"/>
    </location>
</feature>
<keyword evidence="1" id="KW-0697">Rotamase</keyword>
<dbReference type="Proteomes" id="UP000785679">
    <property type="component" value="Unassembled WGS sequence"/>
</dbReference>
<keyword evidence="5" id="KW-1185">Reference proteome</keyword>
<comment type="catalytic activity">
    <reaction evidence="1">
        <text>[protein]-peptidylproline (omega=180) = [protein]-peptidylproline (omega=0)</text>
        <dbReference type="Rhea" id="RHEA:16237"/>
        <dbReference type="Rhea" id="RHEA-COMP:10747"/>
        <dbReference type="Rhea" id="RHEA-COMP:10748"/>
        <dbReference type="ChEBI" id="CHEBI:83833"/>
        <dbReference type="ChEBI" id="CHEBI:83834"/>
        <dbReference type="EC" id="5.2.1.8"/>
    </reaction>
</comment>
<evidence type="ECO:0000256" key="2">
    <source>
        <dbReference type="SAM" id="Phobius"/>
    </source>
</evidence>
<dbReference type="PANTHER" id="PTHR11071:SF561">
    <property type="entry name" value="PEPTIDYL-PROLYL CIS-TRANS ISOMERASE D-RELATED"/>
    <property type="match status" value="1"/>
</dbReference>
<dbReference type="AlphaFoldDB" id="A0A8J8SYZ3"/>
<proteinExistence type="inferred from homology"/>
<dbReference type="Gene3D" id="2.40.100.10">
    <property type="entry name" value="Cyclophilin-like"/>
    <property type="match status" value="1"/>
</dbReference>
<keyword evidence="2" id="KW-1133">Transmembrane helix</keyword>
<feature type="transmembrane region" description="Helical" evidence="2">
    <location>
        <begin position="12"/>
        <end position="31"/>
    </location>
</feature>
<name>A0A8J8SYZ3_HALGN</name>
<comment type="similarity">
    <text evidence="1">Belongs to the cyclophilin-type PPIase family.</text>
</comment>
<dbReference type="InterPro" id="IPR029000">
    <property type="entry name" value="Cyclophilin-like_dom_sf"/>
</dbReference>
<gene>
    <name evidence="4" type="ORF">FGO68_gene6075</name>
</gene>
<dbReference type="PRINTS" id="PR00153">
    <property type="entry name" value="CSAPPISMRASE"/>
</dbReference>
<accession>A0A8J8SYZ3</accession>
<keyword evidence="1" id="KW-0413">Isomerase</keyword>
<dbReference type="PROSITE" id="PS50072">
    <property type="entry name" value="CSA_PPIASE_2"/>
    <property type="match status" value="1"/>
</dbReference>
<dbReference type="Pfam" id="PF00160">
    <property type="entry name" value="Pro_isomerase"/>
    <property type="match status" value="1"/>
</dbReference>
<comment type="caution">
    <text evidence="4">The sequence shown here is derived from an EMBL/GenBank/DDBJ whole genome shotgun (WGS) entry which is preliminary data.</text>
</comment>
<evidence type="ECO:0000256" key="1">
    <source>
        <dbReference type="RuleBase" id="RU363019"/>
    </source>
</evidence>
<dbReference type="GO" id="GO:0016018">
    <property type="term" value="F:cyclosporin A binding"/>
    <property type="evidence" value="ECO:0007669"/>
    <property type="project" value="TreeGrafter"/>
</dbReference>
<sequence length="253" mass="28316">MFQYQSRTRALPSLSVPLLLCLLYLSLNLFITNLSNQPLVQGQASNPWVPESAWELTPGKTVWLQISIGGVMQTDYLEIQMFPALMPRAVENFVQLCKGTTYKSMIDPTKYLKLKGTKFFRIIDTFGIFGGDTVNNNGTNGESIYGMTFVDEYLKLTHDSPYLVSYVKPGSTPDTNNSQFMITMSQLKWLDHRYEIFGRLRNTSFALADKIQTQAATSGWSDIKTLPTVNVVIENCLETDPNPPPPASPPATP</sequence>
<dbReference type="EMBL" id="RRYP01014321">
    <property type="protein sequence ID" value="TNV76039.1"/>
    <property type="molecule type" value="Genomic_DNA"/>
</dbReference>
<protein>
    <recommendedName>
        <fullName evidence="1">Peptidyl-prolyl cis-trans isomerase</fullName>
        <shortName evidence="1">PPIase</shortName>
        <ecNumber evidence="1">5.2.1.8</ecNumber>
    </recommendedName>
</protein>
<dbReference type="EC" id="5.2.1.8" evidence="1"/>
<evidence type="ECO:0000313" key="5">
    <source>
        <dbReference type="Proteomes" id="UP000785679"/>
    </source>
</evidence>
<dbReference type="InterPro" id="IPR002130">
    <property type="entry name" value="Cyclophilin-type_PPIase_dom"/>
</dbReference>
<dbReference type="GO" id="GO:0006457">
    <property type="term" value="P:protein folding"/>
    <property type="evidence" value="ECO:0007669"/>
    <property type="project" value="TreeGrafter"/>
</dbReference>
<dbReference type="GO" id="GO:0003755">
    <property type="term" value="F:peptidyl-prolyl cis-trans isomerase activity"/>
    <property type="evidence" value="ECO:0007669"/>
    <property type="project" value="UniProtKB-UniRule"/>
</dbReference>
<keyword evidence="2" id="KW-0472">Membrane</keyword>
<dbReference type="OrthoDB" id="193499at2759"/>
<comment type="function">
    <text evidence="1">PPIases accelerate the folding of proteins. It catalyzes the cis-trans isomerization of proline imidic peptide bonds in oligopeptides.</text>
</comment>
<dbReference type="SUPFAM" id="SSF50891">
    <property type="entry name" value="Cyclophilin-like"/>
    <property type="match status" value="1"/>
</dbReference>
<dbReference type="GO" id="GO:0005737">
    <property type="term" value="C:cytoplasm"/>
    <property type="evidence" value="ECO:0007669"/>
    <property type="project" value="TreeGrafter"/>
</dbReference>
<organism evidence="4 5">
    <name type="scientific">Halteria grandinella</name>
    <dbReference type="NCBI Taxonomy" id="5974"/>
    <lineage>
        <taxon>Eukaryota</taxon>
        <taxon>Sar</taxon>
        <taxon>Alveolata</taxon>
        <taxon>Ciliophora</taxon>
        <taxon>Intramacronucleata</taxon>
        <taxon>Spirotrichea</taxon>
        <taxon>Stichotrichia</taxon>
        <taxon>Sporadotrichida</taxon>
        <taxon>Halteriidae</taxon>
        <taxon>Halteria</taxon>
    </lineage>
</organism>
<dbReference type="PANTHER" id="PTHR11071">
    <property type="entry name" value="PEPTIDYL-PROLYL CIS-TRANS ISOMERASE"/>
    <property type="match status" value="1"/>
</dbReference>
<evidence type="ECO:0000313" key="4">
    <source>
        <dbReference type="EMBL" id="TNV76039.1"/>
    </source>
</evidence>
<keyword evidence="2" id="KW-0812">Transmembrane</keyword>